<reference evidence="2" key="2">
    <citation type="submission" date="2020-09" db="EMBL/GenBank/DDBJ databases">
        <authorList>
            <person name="Sun Q."/>
            <person name="Zhou Y."/>
        </authorList>
    </citation>
    <scope>NUCLEOTIDE SEQUENCE</scope>
    <source>
        <strain evidence="2">CGMCC 1.16134</strain>
    </source>
</reference>
<dbReference type="Proteomes" id="UP000637643">
    <property type="component" value="Unassembled WGS sequence"/>
</dbReference>
<keyword evidence="3" id="KW-1185">Reference proteome</keyword>
<reference evidence="2" key="1">
    <citation type="journal article" date="2014" name="Int. J. Syst. Evol. Microbiol.">
        <title>Complete genome sequence of Corynebacterium casei LMG S-19264T (=DSM 44701T), isolated from a smear-ripened cheese.</title>
        <authorList>
            <consortium name="US DOE Joint Genome Institute (JGI-PGF)"/>
            <person name="Walter F."/>
            <person name="Albersmeier A."/>
            <person name="Kalinowski J."/>
            <person name="Ruckert C."/>
        </authorList>
    </citation>
    <scope>NUCLEOTIDE SEQUENCE</scope>
    <source>
        <strain evidence="2">CGMCC 1.16134</strain>
    </source>
</reference>
<name>A0A917CDC2_9BACL</name>
<dbReference type="RefSeq" id="WP_189025952.1">
    <property type="nucleotide sequence ID" value="NZ_BMKR01000010.1"/>
</dbReference>
<keyword evidence="1" id="KW-1133">Transmembrane helix</keyword>
<protein>
    <recommendedName>
        <fullName evidence="4">DUF3169 family protein</fullName>
    </recommendedName>
</protein>
<dbReference type="Pfam" id="PF11368">
    <property type="entry name" value="DUF3169"/>
    <property type="match status" value="1"/>
</dbReference>
<organism evidence="2 3">
    <name type="scientific">Paenibacillus albidus</name>
    <dbReference type="NCBI Taxonomy" id="2041023"/>
    <lineage>
        <taxon>Bacteria</taxon>
        <taxon>Bacillati</taxon>
        <taxon>Bacillota</taxon>
        <taxon>Bacilli</taxon>
        <taxon>Bacillales</taxon>
        <taxon>Paenibacillaceae</taxon>
        <taxon>Paenibacillus</taxon>
    </lineage>
</organism>
<evidence type="ECO:0000256" key="1">
    <source>
        <dbReference type="SAM" id="Phobius"/>
    </source>
</evidence>
<evidence type="ECO:0000313" key="2">
    <source>
        <dbReference type="EMBL" id="GGF82223.1"/>
    </source>
</evidence>
<comment type="caution">
    <text evidence="2">The sequence shown here is derived from an EMBL/GenBank/DDBJ whole genome shotgun (WGS) entry which is preliminary data.</text>
</comment>
<evidence type="ECO:0008006" key="4">
    <source>
        <dbReference type="Google" id="ProtNLM"/>
    </source>
</evidence>
<proteinExistence type="predicted"/>
<keyword evidence="1" id="KW-0812">Transmembrane</keyword>
<feature type="transmembrane region" description="Helical" evidence="1">
    <location>
        <begin position="105"/>
        <end position="123"/>
    </location>
</feature>
<dbReference type="EMBL" id="BMKR01000010">
    <property type="protein sequence ID" value="GGF82223.1"/>
    <property type="molecule type" value="Genomic_DNA"/>
</dbReference>
<dbReference type="AlphaFoldDB" id="A0A917CDC2"/>
<feature type="transmembrane region" description="Helical" evidence="1">
    <location>
        <begin position="18"/>
        <end position="35"/>
    </location>
</feature>
<sequence length="255" mass="28758">MNTSQVKKTARVRGISKLLLYMIIGGTIGYIFASGSVKVPEDFQLNIKLVYEYDLLFGFIALVSLLLAVWNATGLLRVGSMPREDEDFVLSPAEKLLGNLMKTSSYNVIISLMWTFLSLAYALGAQEQPAEDKTFMLVNMITAVVFILVTFLLQHHTLVKYNKYYPERTLDLRVGNTREAQREFFAKLDEAERWTVYRSSFAAFKATNSTLIGGIVLFTLYSLFFGFAPLPIIVLALILLIQQGAYYREAGKLSK</sequence>
<feature type="transmembrane region" description="Helical" evidence="1">
    <location>
        <begin position="135"/>
        <end position="153"/>
    </location>
</feature>
<feature type="transmembrane region" description="Helical" evidence="1">
    <location>
        <begin position="55"/>
        <end position="76"/>
    </location>
</feature>
<accession>A0A917CDC2</accession>
<evidence type="ECO:0000313" key="3">
    <source>
        <dbReference type="Proteomes" id="UP000637643"/>
    </source>
</evidence>
<gene>
    <name evidence="2" type="ORF">GCM10010912_29180</name>
</gene>
<dbReference type="InterPro" id="IPR021509">
    <property type="entry name" value="DUF3169"/>
</dbReference>
<feature type="transmembrane region" description="Helical" evidence="1">
    <location>
        <begin position="202"/>
        <end position="224"/>
    </location>
</feature>
<keyword evidence="1" id="KW-0472">Membrane</keyword>